<evidence type="ECO:0000256" key="5">
    <source>
        <dbReference type="ARBA" id="ARBA00023251"/>
    </source>
</evidence>
<comment type="caution">
    <text evidence="7">The sequence shown here is derived from an EMBL/GenBank/DDBJ whole genome shotgun (WGS) entry which is preliminary data.</text>
</comment>
<dbReference type="InterPro" id="IPR000412">
    <property type="entry name" value="ABC_2_transport"/>
</dbReference>
<name>A0A6I3JEI6_9ACTN</name>
<evidence type="ECO:0000256" key="4">
    <source>
        <dbReference type="ARBA" id="ARBA00023136"/>
    </source>
</evidence>
<proteinExistence type="predicted"/>
<dbReference type="PIRSF" id="PIRSF006648">
    <property type="entry name" value="DrrB"/>
    <property type="match status" value="1"/>
</dbReference>
<gene>
    <name evidence="7" type="ORF">GGQ22_16230</name>
</gene>
<evidence type="ECO:0000259" key="6">
    <source>
        <dbReference type="Pfam" id="PF01061"/>
    </source>
</evidence>
<keyword evidence="3" id="KW-1133">Transmembrane helix</keyword>
<protein>
    <submittedName>
        <fullName evidence="7">ABC transporter</fullName>
    </submittedName>
</protein>
<organism evidence="7 8">
    <name type="scientific">Nocardioides marmotae</name>
    <dbReference type="NCBI Taxonomy" id="2663857"/>
    <lineage>
        <taxon>Bacteria</taxon>
        <taxon>Bacillati</taxon>
        <taxon>Actinomycetota</taxon>
        <taxon>Actinomycetes</taxon>
        <taxon>Propionibacteriales</taxon>
        <taxon>Nocardioidaceae</taxon>
        <taxon>Nocardioides</taxon>
    </lineage>
</organism>
<dbReference type="AlphaFoldDB" id="A0A6I3JEI6"/>
<evidence type="ECO:0000256" key="1">
    <source>
        <dbReference type="ARBA" id="ARBA00004141"/>
    </source>
</evidence>
<dbReference type="RefSeq" id="WP_154616510.1">
    <property type="nucleotide sequence ID" value="NZ_CP053660.1"/>
</dbReference>
<dbReference type="GO" id="GO:0140359">
    <property type="term" value="F:ABC-type transporter activity"/>
    <property type="evidence" value="ECO:0007669"/>
    <property type="project" value="InterPro"/>
</dbReference>
<dbReference type="GO" id="GO:0043190">
    <property type="term" value="C:ATP-binding cassette (ABC) transporter complex"/>
    <property type="evidence" value="ECO:0007669"/>
    <property type="project" value="InterPro"/>
</dbReference>
<comment type="subcellular location">
    <subcellularLocation>
        <location evidence="1">Membrane</location>
        <topology evidence="1">Multi-pass membrane protein</topology>
    </subcellularLocation>
</comment>
<keyword evidence="2" id="KW-0812">Transmembrane</keyword>
<feature type="domain" description="ABC-2 type transporter transmembrane" evidence="6">
    <location>
        <begin position="39"/>
        <end position="244"/>
    </location>
</feature>
<evidence type="ECO:0000313" key="7">
    <source>
        <dbReference type="EMBL" id="MTB96624.1"/>
    </source>
</evidence>
<dbReference type="PRINTS" id="PR00164">
    <property type="entry name" value="ABC2TRNSPORT"/>
</dbReference>
<keyword evidence="8" id="KW-1185">Reference proteome</keyword>
<dbReference type="Pfam" id="PF01061">
    <property type="entry name" value="ABC2_membrane"/>
    <property type="match status" value="1"/>
</dbReference>
<dbReference type="InterPro" id="IPR013525">
    <property type="entry name" value="ABC2_TM"/>
</dbReference>
<accession>A0A6I3JEI6</accession>
<dbReference type="GO" id="GO:0046677">
    <property type="term" value="P:response to antibiotic"/>
    <property type="evidence" value="ECO:0007669"/>
    <property type="project" value="UniProtKB-KW"/>
</dbReference>
<dbReference type="Proteomes" id="UP000433406">
    <property type="component" value="Unassembled WGS sequence"/>
</dbReference>
<evidence type="ECO:0000256" key="3">
    <source>
        <dbReference type="ARBA" id="ARBA00022989"/>
    </source>
</evidence>
<evidence type="ECO:0000256" key="2">
    <source>
        <dbReference type="ARBA" id="ARBA00022692"/>
    </source>
</evidence>
<sequence length="284" mass="30729">MTAAPESSESSGSRQGTATGARGDLPLLVGIARQTDYWWTVYRRTWRGTVVSSFLAPLFYVVAMGVILGGFIEADPDQLEGATSYLAFVVPGLIAAHAMQTAVGETTYPVMGLIKWQRVYDSMLATPLQVPHLVGATLAFVGFRLVTTCAVFTAVLAPFGVYATWWGPFLAFGAQVLTGMAFAGLVYGFTARLRSETAFGVLYRLGVFPLFLFSGAFFPVDNLGAVGSWVARLTPLWHGVNLSRMFALDHVTWWLAGVNVAVLLALCVLGWSWSVSGLRKRLIS</sequence>
<keyword evidence="5" id="KW-0046">Antibiotic resistance</keyword>
<dbReference type="EMBL" id="WLCI01000017">
    <property type="protein sequence ID" value="MTB96624.1"/>
    <property type="molecule type" value="Genomic_DNA"/>
</dbReference>
<dbReference type="InterPro" id="IPR051784">
    <property type="entry name" value="Nod_factor_ABC_transporter"/>
</dbReference>
<keyword evidence="4" id="KW-0472">Membrane</keyword>
<reference evidence="7 8" key="1">
    <citation type="submission" date="2019-10" db="EMBL/GenBank/DDBJ databases">
        <title>Nocardioides novel species isolated from the excrement of Marmot.</title>
        <authorList>
            <person name="Zhang G."/>
        </authorList>
    </citation>
    <scope>NUCLEOTIDE SEQUENCE [LARGE SCALE GENOMIC DNA]</scope>
    <source>
        <strain evidence="8">zg-579</strain>
    </source>
</reference>
<evidence type="ECO:0000313" key="8">
    <source>
        <dbReference type="Proteomes" id="UP000433406"/>
    </source>
</evidence>
<dbReference type="PANTHER" id="PTHR43229:SF2">
    <property type="entry name" value="NODULATION PROTEIN J"/>
    <property type="match status" value="1"/>
</dbReference>
<dbReference type="PANTHER" id="PTHR43229">
    <property type="entry name" value="NODULATION PROTEIN J"/>
    <property type="match status" value="1"/>
</dbReference>